<evidence type="ECO:0000256" key="2">
    <source>
        <dbReference type="ARBA" id="ARBA00022448"/>
    </source>
</evidence>
<feature type="transmembrane region" description="Helical" evidence="6">
    <location>
        <begin position="313"/>
        <end position="333"/>
    </location>
</feature>
<feature type="transmembrane region" description="Helical" evidence="6">
    <location>
        <begin position="183"/>
        <end position="213"/>
    </location>
</feature>
<dbReference type="Pfam" id="PF03600">
    <property type="entry name" value="CitMHS"/>
    <property type="match status" value="1"/>
</dbReference>
<keyword evidence="9" id="KW-1185">Reference proteome</keyword>
<sequence length="531" mass="58004">MSLEQSKFLSTVEEPVIIDAPEENSYSRLKRLGNMDNEQVRKSVYDVKSAEKPKQKSFLPIICVIIFSIVYLCPIMTKTPTAHSCLAILITAAFCWGTELVPSYATAYLIPAACVWLRVGYDAESGTRIKASVLATRLANKFMDPIIFVFLGSLTISAALTKLEITDRVSQFLLSHISPKPRVVLLALMILNFCIAAFLSNVASTTLVLTFSLPIIRSLDPDDKFINAILFGLAWSGNAGGMPTTISSPQNILAIKYINDKSATPISFIQWMGFAAPTSFILLIVDWIYLIILYKPKSDKLDTSSGQIEFKPWSFNHTMAVITTIVTIVMWALNETFSYALGHVGITSLIPVMVFFSIGILDSHDFGSLRWSTLVLMGGGLALGEAMTVSGLLDIIADTISNGLSGISIWVVLIIIMLIEAILTSVINHTSAAAILFPVLQVIGDSLHHPTVLLTMSAMMISCAQLFHISSFPNALISGVQRHMRMDPSKLTSESFLNGKDFFLVGWPTVIAGILILASVGYGIVLAMKFE</sequence>
<dbReference type="GO" id="GO:0006797">
    <property type="term" value="P:polyphosphate metabolic process"/>
    <property type="evidence" value="ECO:0007669"/>
    <property type="project" value="TreeGrafter"/>
</dbReference>
<dbReference type="PANTHER" id="PTHR10283:SF92">
    <property type="entry name" value="LOW-AFFINITY PHOSPHATE TRANSPORTER PHO91"/>
    <property type="match status" value="1"/>
</dbReference>
<organism evidence="8 9">
    <name type="scientific">Tritrichomonas foetus</name>
    <dbReference type="NCBI Taxonomy" id="1144522"/>
    <lineage>
        <taxon>Eukaryota</taxon>
        <taxon>Metamonada</taxon>
        <taxon>Parabasalia</taxon>
        <taxon>Tritrichomonadida</taxon>
        <taxon>Tritrichomonadidae</taxon>
        <taxon>Tritrichomonas</taxon>
    </lineage>
</organism>
<dbReference type="VEuPathDB" id="TrichDB:TRFO_08230"/>
<dbReference type="OrthoDB" id="10260443at2759"/>
<dbReference type="RefSeq" id="XP_068353042.1">
    <property type="nucleotide sequence ID" value="XM_068494163.1"/>
</dbReference>
<dbReference type="InterPro" id="IPR004680">
    <property type="entry name" value="Cit_transptr-like_dom"/>
</dbReference>
<dbReference type="EMBL" id="MLAK01000982">
    <property type="protein sequence ID" value="OHS99905.1"/>
    <property type="molecule type" value="Genomic_DNA"/>
</dbReference>
<keyword evidence="5 6" id="KW-0472">Membrane</keyword>
<accession>A0A1J4JMI1</accession>
<dbReference type="PANTHER" id="PTHR10283">
    <property type="entry name" value="SOLUTE CARRIER FAMILY 13 MEMBER"/>
    <property type="match status" value="1"/>
</dbReference>
<dbReference type="AlphaFoldDB" id="A0A1J4JMI1"/>
<comment type="caution">
    <text evidence="8">The sequence shown here is derived from an EMBL/GenBank/DDBJ whole genome shotgun (WGS) entry which is preliminary data.</text>
</comment>
<feature type="transmembrane region" description="Helical" evidence="6">
    <location>
        <begin position="225"/>
        <end position="248"/>
    </location>
</feature>
<dbReference type="GeneID" id="94828867"/>
<reference evidence="8" key="1">
    <citation type="submission" date="2016-10" db="EMBL/GenBank/DDBJ databases">
        <authorList>
            <person name="Benchimol M."/>
            <person name="Almeida L.G."/>
            <person name="Vasconcelos A.T."/>
            <person name="Perreira-Neves A."/>
            <person name="Rosa I.A."/>
            <person name="Tasca T."/>
            <person name="Bogo M.R."/>
            <person name="de Souza W."/>
        </authorList>
    </citation>
    <scope>NUCLEOTIDE SEQUENCE [LARGE SCALE GENOMIC DNA]</scope>
    <source>
        <strain evidence="8">K</strain>
    </source>
</reference>
<keyword evidence="4 6" id="KW-1133">Transmembrane helix</keyword>
<feature type="transmembrane region" description="Helical" evidence="6">
    <location>
        <begin position="268"/>
        <end position="292"/>
    </location>
</feature>
<feature type="transmembrane region" description="Helical" evidence="6">
    <location>
        <begin position="373"/>
        <end position="393"/>
    </location>
</feature>
<dbReference type="Proteomes" id="UP000179807">
    <property type="component" value="Unassembled WGS sequence"/>
</dbReference>
<evidence type="ECO:0000256" key="1">
    <source>
        <dbReference type="ARBA" id="ARBA00004141"/>
    </source>
</evidence>
<protein>
    <submittedName>
        <fullName evidence="8">Sodium:sulfate symporter transmembrane region family protein</fullName>
    </submittedName>
</protein>
<feature type="domain" description="Citrate transporter-like" evidence="7">
    <location>
        <begin position="98"/>
        <end position="458"/>
    </location>
</feature>
<feature type="transmembrane region" description="Helical" evidence="6">
    <location>
        <begin position="399"/>
        <end position="419"/>
    </location>
</feature>
<evidence type="ECO:0000256" key="5">
    <source>
        <dbReference type="ARBA" id="ARBA00023136"/>
    </source>
</evidence>
<evidence type="ECO:0000256" key="4">
    <source>
        <dbReference type="ARBA" id="ARBA00022989"/>
    </source>
</evidence>
<keyword evidence="3 6" id="KW-0812">Transmembrane</keyword>
<feature type="transmembrane region" description="Helical" evidence="6">
    <location>
        <begin position="58"/>
        <end position="77"/>
    </location>
</feature>
<evidence type="ECO:0000256" key="6">
    <source>
        <dbReference type="SAM" id="Phobius"/>
    </source>
</evidence>
<dbReference type="GO" id="GO:0006817">
    <property type="term" value="P:phosphate ion transport"/>
    <property type="evidence" value="ECO:0007669"/>
    <property type="project" value="TreeGrafter"/>
</dbReference>
<feature type="transmembrane region" description="Helical" evidence="6">
    <location>
        <begin position="501"/>
        <end position="525"/>
    </location>
</feature>
<comment type="subcellular location">
    <subcellularLocation>
        <location evidence="1">Membrane</location>
        <topology evidence="1">Multi-pass membrane protein</topology>
    </subcellularLocation>
</comment>
<feature type="transmembrane region" description="Helical" evidence="6">
    <location>
        <begin position="142"/>
        <end position="163"/>
    </location>
</feature>
<name>A0A1J4JMI1_9EUKA</name>
<gene>
    <name evidence="8" type="ORF">TRFO_08230</name>
</gene>
<dbReference type="GO" id="GO:0005886">
    <property type="term" value="C:plasma membrane"/>
    <property type="evidence" value="ECO:0007669"/>
    <property type="project" value="TreeGrafter"/>
</dbReference>
<evidence type="ECO:0000256" key="3">
    <source>
        <dbReference type="ARBA" id="ARBA00022692"/>
    </source>
</evidence>
<keyword evidence="2" id="KW-0813">Transport</keyword>
<proteinExistence type="predicted"/>
<feature type="transmembrane region" description="Helical" evidence="6">
    <location>
        <begin position="339"/>
        <end position="361"/>
    </location>
</feature>
<evidence type="ECO:0000313" key="9">
    <source>
        <dbReference type="Proteomes" id="UP000179807"/>
    </source>
</evidence>
<evidence type="ECO:0000259" key="7">
    <source>
        <dbReference type="Pfam" id="PF03600"/>
    </source>
</evidence>
<dbReference type="GO" id="GO:0005315">
    <property type="term" value="F:phosphate transmembrane transporter activity"/>
    <property type="evidence" value="ECO:0007669"/>
    <property type="project" value="TreeGrafter"/>
</dbReference>
<evidence type="ECO:0000313" key="8">
    <source>
        <dbReference type="EMBL" id="OHS99905.1"/>
    </source>
</evidence>